<keyword evidence="2" id="KW-1185">Reference proteome</keyword>
<organism evidence="1 2">
    <name type="scientific">Dendronalium phyllosphericum CENA369</name>
    <dbReference type="NCBI Taxonomy" id="1725256"/>
    <lineage>
        <taxon>Bacteria</taxon>
        <taxon>Bacillati</taxon>
        <taxon>Cyanobacteriota</taxon>
        <taxon>Cyanophyceae</taxon>
        <taxon>Nostocales</taxon>
        <taxon>Nostocaceae</taxon>
        <taxon>Dendronalium</taxon>
        <taxon>Dendronalium phyllosphericum</taxon>
    </lineage>
</organism>
<proteinExistence type="predicted"/>
<evidence type="ECO:0000313" key="2">
    <source>
        <dbReference type="Proteomes" id="UP000662314"/>
    </source>
</evidence>
<evidence type="ECO:0000313" key="1">
    <source>
        <dbReference type="EMBL" id="MBH8573539.1"/>
    </source>
</evidence>
<dbReference type="Proteomes" id="UP000662314">
    <property type="component" value="Unassembled WGS sequence"/>
</dbReference>
<protein>
    <submittedName>
        <fullName evidence="1">Uncharacterized protein</fullName>
    </submittedName>
</protein>
<name>A0A8J7I068_9NOST</name>
<sequence>MAVPLTDLKIGQPVKYLIGTRNGLTAKVTDIRKCSMSIKDTHVVTLTFDDDSLPPHLKTQEITAYNGIVEGCEIEF</sequence>
<dbReference type="AlphaFoldDB" id="A0A8J7I068"/>
<reference evidence="1 2" key="1">
    <citation type="journal article" date="2021" name="Int. J. Syst. Evol. Microbiol.">
        <title>Amazonocrinis nigriterrae gen. nov., sp. nov., Atlanticothrix silvestris gen. nov., sp. nov. and Dendronalium phyllosphericum gen. nov., sp. nov., nostocacean cyanobacteria from Brazilian environments.</title>
        <authorList>
            <person name="Alvarenga D.O."/>
            <person name="Andreote A.P.D."/>
            <person name="Branco L.H.Z."/>
            <person name="Delbaje E."/>
            <person name="Cruz R.B."/>
            <person name="Varani A.M."/>
            <person name="Fiore M.F."/>
        </authorList>
    </citation>
    <scope>NUCLEOTIDE SEQUENCE [LARGE SCALE GENOMIC DNA]</scope>
    <source>
        <strain evidence="1 2">CENA369</strain>
    </source>
</reference>
<accession>A0A8J7I068</accession>
<gene>
    <name evidence="1" type="ORF">I8752_11020</name>
</gene>
<comment type="caution">
    <text evidence="1">The sequence shown here is derived from an EMBL/GenBank/DDBJ whole genome shotgun (WGS) entry which is preliminary data.</text>
</comment>
<dbReference type="EMBL" id="JAECZA010000036">
    <property type="protein sequence ID" value="MBH8573539.1"/>
    <property type="molecule type" value="Genomic_DNA"/>
</dbReference>
<dbReference type="RefSeq" id="WP_214432359.1">
    <property type="nucleotide sequence ID" value="NZ_CAWPUQ010000189.1"/>
</dbReference>